<comment type="caution">
    <text evidence="1">The sequence shown here is derived from an EMBL/GenBank/DDBJ whole genome shotgun (WGS) entry which is preliminary data.</text>
</comment>
<dbReference type="AlphaFoldDB" id="A0A2H6CRU9"/>
<evidence type="ECO:0000313" key="1">
    <source>
        <dbReference type="EMBL" id="GBD67709.1"/>
    </source>
</evidence>
<dbReference type="EMBL" id="BDEC01000017">
    <property type="protein sequence ID" value="GBD67709.1"/>
    <property type="molecule type" value="Genomic_DNA"/>
</dbReference>
<name>A0A2H6CRU9_TETHA</name>
<sequence length="57" mass="7098">MINFMNFIPKKKSKKRVIFPDFQLSEKIRFGKALARQRFYLPERQKRKLMVYGPKWY</sequence>
<accession>A0A2H6CRU9</accession>
<organism evidence="1 2">
    <name type="scientific">Tetragenococcus halophilus subsp. halophilus</name>
    <dbReference type="NCBI Taxonomy" id="1513897"/>
    <lineage>
        <taxon>Bacteria</taxon>
        <taxon>Bacillati</taxon>
        <taxon>Bacillota</taxon>
        <taxon>Bacilli</taxon>
        <taxon>Lactobacillales</taxon>
        <taxon>Enterococcaceae</taxon>
        <taxon>Tetragenococcus</taxon>
    </lineage>
</organism>
<dbReference type="Proteomes" id="UP000236214">
    <property type="component" value="Unassembled WGS sequence"/>
</dbReference>
<gene>
    <name evidence="1" type="ORF">TEHN7118_0515</name>
</gene>
<proteinExistence type="predicted"/>
<protein>
    <submittedName>
        <fullName evidence="1">Uncharacterized protein</fullName>
    </submittedName>
</protein>
<reference evidence="1 2" key="1">
    <citation type="submission" date="2016-05" db="EMBL/GenBank/DDBJ databases">
        <title>Whole genome sequencing of Tetragenococcus halophilus subsp. halophilus NISL 7118.</title>
        <authorList>
            <person name="Shiwa Y."/>
            <person name="Nishimura I."/>
            <person name="Yoshikawa H."/>
            <person name="Koyama Y."/>
            <person name="Oguma T."/>
        </authorList>
    </citation>
    <scope>NUCLEOTIDE SEQUENCE [LARGE SCALE GENOMIC DNA]</scope>
    <source>
        <strain evidence="1 2">NISL 7118</strain>
    </source>
</reference>
<keyword evidence="2" id="KW-1185">Reference proteome</keyword>
<evidence type="ECO:0000313" key="2">
    <source>
        <dbReference type="Proteomes" id="UP000236214"/>
    </source>
</evidence>